<keyword evidence="3" id="KW-1185">Reference proteome</keyword>
<proteinExistence type="predicted"/>
<dbReference type="Proteomes" id="UP000499080">
    <property type="component" value="Unassembled WGS sequence"/>
</dbReference>
<dbReference type="EMBL" id="BGPR01009892">
    <property type="protein sequence ID" value="GBN42939.1"/>
    <property type="molecule type" value="Genomic_DNA"/>
</dbReference>
<evidence type="ECO:0000313" key="3">
    <source>
        <dbReference type="Proteomes" id="UP000499080"/>
    </source>
</evidence>
<evidence type="ECO:0000256" key="1">
    <source>
        <dbReference type="SAM" id="Phobius"/>
    </source>
</evidence>
<comment type="caution">
    <text evidence="2">The sequence shown here is derived from an EMBL/GenBank/DDBJ whole genome shotgun (WGS) entry which is preliminary data.</text>
</comment>
<keyword evidence="1" id="KW-1133">Transmembrane helix</keyword>
<reference evidence="2 3" key="1">
    <citation type="journal article" date="2019" name="Sci. Rep.">
        <title>Orb-weaving spider Araneus ventricosus genome elucidates the spidroin gene catalogue.</title>
        <authorList>
            <person name="Kono N."/>
            <person name="Nakamura H."/>
            <person name="Ohtoshi R."/>
            <person name="Moran D.A.P."/>
            <person name="Shinohara A."/>
            <person name="Yoshida Y."/>
            <person name="Fujiwara M."/>
            <person name="Mori M."/>
            <person name="Tomita M."/>
            <person name="Arakawa K."/>
        </authorList>
    </citation>
    <scope>NUCLEOTIDE SEQUENCE [LARGE SCALE GENOMIC DNA]</scope>
</reference>
<gene>
    <name evidence="2" type="ORF">AVEN_116640_1</name>
</gene>
<organism evidence="2 3">
    <name type="scientific">Araneus ventricosus</name>
    <name type="common">Orbweaver spider</name>
    <name type="synonym">Epeira ventricosa</name>
    <dbReference type="NCBI Taxonomy" id="182803"/>
    <lineage>
        <taxon>Eukaryota</taxon>
        <taxon>Metazoa</taxon>
        <taxon>Ecdysozoa</taxon>
        <taxon>Arthropoda</taxon>
        <taxon>Chelicerata</taxon>
        <taxon>Arachnida</taxon>
        <taxon>Araneae</taxon>
        <taxon>Araneomorphae</taxon>
        <taxon>Entelegynae</taxon>
        <taxon>Araneoidea</taxon>
        <taxon>Araneidae</taxon>
        <taxon>Araneus</taxon>
    </lineage>
</organism>
<accession>A0A4Y2NW65</accession>
<name>A0A4Y2NW65_ARAVE</name>
<sequence>MIVSSASAANKAALIARDIVISLPGWFPESYQELKLLIRQKYKKKVSLTLWKLYKIDNSLLISALGTLVTYGFLMGSVGGHYFMDAV</sequence>
<protein>
    <submittedName>
        <fullName evidence="2">Uncharacterized protein</fullName>
    </submittedName>
</protein>
<dbReference type="AlphaFoldDB" id="A0A4Y2NW65"/>
<feature type="transmembrane region" description="Helical" evidence="1">
    <location>
        <begin position="60"/>
        <end position="84"/>
    </location>
</feature>
<keyword evidence="1" id="KW-0472">Membrane</keyword>
<evidence type="ECO:0000313" key="2">
    <source>
        <dbReference type="EMBL" id="GBN42939.1"/>
    </source>
</evidence>
<keyword evidence="1" id="KW-0812">Transmembrane</keyword>
<dbReference type="OrthoDB" id="6434374at2759"/>